<comment type="caution">
    <text evidence="1">The sequence shown here is derived from an EMBL/GenBank/DDBJ whole genome shotgun (WGS) entry which is preliminary data.</text>
</comment>
<sequence length="58" mass="6720">MNETQWLLDQAKQLADAASDYPKRAQFLALADFIQAQAMRLEQAEGELDGRAWDHEQW</sequence>
<protein>
    <submittedName>
        <fullName evidence="1">Uncharacterized protein</fullName>
    </submittedName>
</protein>
<gene>
    <name evidence="1" type="ORF">ACFQ5J_11750</name>
</gene>
<evidence type="ECO:0000313" key="1">
    <source>
        <dbReference type="EMBL" id="MFD1485901.1"/>
    </source>
</evidence>
<accession>A0ABW4EBX9</accession>
<dbReference type="EMBL" id="JBHTON010000047">
    <property type="protein sequence ID" value="MFD1485901.1"/>
    <property type="molecule type" value="Genomic_DNA"/>
</dbReference>
<reference evidence="2" key="1">
    <citation type="journal article" date="2019" name="Int. J. Syst. Evol. Microbiol.">
        <title>The Global Catalogue of Microorganisms (GCM) 10K type strain sequencing project: providing services to taxonomists for standard genome sequencing and annotation.</title>
        <authorList>
            <consortium name="The Broad Institute Genomics Platform"/>
            <consortium name="The Broad Institute Genome Sequencing Center for Infectious Disease"/>
            <person name="Wu L."/>
            <person name="Ma J."/>
        </authorList>
    </citation>
    <scope>NUCLEOTIDE SEQUENCE [LARGE SCALE GENOMIC DNA]</scope>
    <source>
        <strain evidence="2">CCM 8903</strain>
    </source>
</reference>
<organism evidence="1 2">
    <name type="scientific">Lacticaseibacillus baoqingensis</name>
    <dbReference type="NCBI Taxonomy" id="2486013"/>
    <lineage>
        <taxon>Bacteria</taxon>
        <taxon>Bacillati</taxon>
        <taxon>Bacillota</taxon>
        <taxon>Bacilli</taxon>
        <taxon>Lactobacillales</taxon>
        <taxon>Lactobacillaceae</taxon>
        <taxon>Lacticaseibacillus</taxon>
    </lineage>
</organism>
<dbReference type="RefSeq" id="WP_164508610.1">
    <property type="nucleotide sequence ID" value="NZ_JBHTON010000047.1"/>
</dbReference>
<dbReference type="Proteomes" id="UP001597252">
    <property type="component" value="Unassembled WGS sequence"/>
</dbReference>
<keyword evidence="2" id="KW-1185">Reference proteome</keyword>
<name>A0ABW4EBX9_9LACO</name>
<evidence type="ECO:0000313" key="2">
    <source>
        <dbReference type="Proteomes" id="UP001597252"/>
    </source>
</evidence>
<proteinExistence type="predicted"/>